<gene>
    <name evidence="1" type="ORF">QBC33DRAFT_543302</name>
</gene>
<accession>A0AAJ0BW61</accession>
<dbReference type="RefSeq" id="XP_060281807.1">
    <property type="nucleotide sequence ID" value="XM_060428361.1"/>
</dbReference>
<dbReference type="GeneID" id="85311548"/>
<dbReference type="AlphaFoldDB" id="A0AAJ0BW61"/>
<dbReference type="EMBL" id="MU839014">
    <property type="protein sequence ID" value="KAK1765594.1"/>
    <property type="molecule type" value="Genomic_DNA"/>
</dbReference>
<keyword evidence="2" id="KW-1185">Reference proteome</keyword>
<evidence type="ECO:0008006" key="3">
    <source>
        <dbReference type="Google" id="ProtNLM"/>
    </source>
</evidence>
<comment type="caution">
    <text evidence="1">The sequence shown here is derived from an EMBL/GenBank/DDBJ whole genome shotgun (WGS) entry which is preliminary data.</text>
</comment>
<reference evidence="1" key="1">
    <citation type="submission" date="2023-06" db="EMBL/GenBank/DDBJ databases">
        <title>Genome-scale phylogeny and comparative genomics of the fungal order Sordariales.</title>
        <authorList>
            <consortium name="Lawrence Berkeley National Laboratory"/>
            <person name="Hensen N."/>
            <person name="Bonometti L."/>
            <person name="Westerberg I."/>
            <person name="Brannstrom I.O."/>
            <person name="Guillou S."/>
            <person name="Cros-Aarteil S."/>
            <person name="Calhoun S."/>
            <person name="Haridas S."/>
            <person name="Kuo A."/>
            <person name="Mondo S."/>
            <person name="Pangilinan J."/>
            <person name="Riley R."/>
            <person name="Labutti K."/>
            <person name="Andreopoulos B."/>
            <person name="Lipzen A."/>
            <person name="Chen C."/>
            <person name="Yanf M."/>
            <person name="Daum C."/>
            <person name="Ng V."/>
            <person name="Clum A."/>
            <person name="Steindorff A."/>
            <person name="Ohm R."/>
            <person name="Martin F."/>
            <person name="Silar P."/>
            <person name="Natvig D."/>
            <person name="Lalanne C."/>
            <person name="Gautier V."/>
            <person name="Ament-Velasquez S.L."/>
            <person name="Kruys A."/>
            <person name="Hutchinson M.I."/>
            <person name="Powell A.J."/>
            <person name="Barry K."/>
            <person name="Miller A.N."/>
            <person name="Grigoriev I.V."/>
            <person name="Debuchy R."/>
            <person name="Gladieux P."/>
            <person name="Thoren M.H."/>
            <person name="Johannesson H."/>
        </authorList>
    </citation>
    <scope>NUCLEOTIDE SEQUENCE</scope>
    <source>
        <strain evidence="1">8032-3</strain>
    </source>
</reference>
<proteinExistence type="predicted"/>
<dbReference type="Proteomes" id="UP001244011">
    <property type="component" value="Unassembled WGS sequence"/>
</dbReference>
<protein>
    <recommendedName>
        <fullName evidence="3">F-box domain-containing protein</fullName>
    </recommendedName>
</protein>
<name>A0AAJ0BW61_9PEZI</name>
<sequence>MASPSSSAANAPQAPARASVLTGLPFEILAEILSDYELDQSDRKELRLTCRVLEGIATPLVFRRVPLSKLISDRDAFLKIASRPHLAEHVREIVWYELAPDEGSSFFDRLGRLGSFTLEEGDYIDNLVPEMESRASNLFWLPLVLWLPSVPTDDGDASREESEIKLAEAISGFSEAFVSALDSMPKLRTFISQEMPQDRVLCDDGYPITAGTLQALGNGSIRRDGLFHFLFPAMARPGSTVTSLYWSDHNIFESILTLQDLVSASASPRLDCLTSIDLCLDWSKIPDRPSTAAKYTLSLGSDLISTFSKWLHSAKSLQHLRLCHEHTVIRNYGIGKALLVVEGSVPWENLQTLALANMEVHRASFLQFVREHAHTLRRLSLKACETRWETVEAMGAIPRLKLDSLQLEEDDDDQGVRKIVSESSLLRFVNKETDRRPWEDLHRSDSRTPRYVVTRKYVAPGWEYAHRTYYPGGPPNFVESTASSVDSEDTQHLEAPNWCCGRLARRGEAFEIYYWPVPQGTPGSFPTENWKFIHRSGLVSYGTEPLEDFEDWDREEGDVAEAVPFGAMFSEFVKARAQDNERHDFSIGQFFGASWDLNPAQLVLPDGAVLYSRADDPFDFDEEEGSSMYGYLPDSGEDL</sequence>
<organism evidence="1 2">
    <name type="scientific">Phialemonium atrogriseum</name>
    <dbReference type="NCBI Taxonomy" id="1093897"/>
    <lineage>
        <taxon>Eukaryota</taxon>
        <taxon>Fungi</taxon>
        <taxon>Dikarya</taxon>
        <taxon>Ascomycota</taxon>
        <taxon>Pezizomycotina</taxon>
        <taxon>Sordariomycetes</taxon>
        <taxon>Sordariomycetidae</taxon>
        <taxon>Cephalothecales</taxon>
        <taxon>Cephalothecaceae</taxon>
        <taxon>Phialemonium</taxon>
    </lineage>
</organism>
<evidence type="ECO:0000313" key="2">
    <source>
        <dbReference type="Proteomes" id="UP001244011"/>
    </source>
</evidence>
<evidence type="ECO:0000313" key="1">
    <source>
        <dbReference type="EMBL" id="KAK1765594.1"/>
    </source>
</evidence>